<dbReference type="KEGG" id="crq:GCK72_021654"/>
<comment type="caution">
    <text evidence="1">The sequence shown here is derived from an EMBL/GenBank/DDBJ whole genome shotgun (WGS) entry which is preliminary data.</text>
</comment>
<protein>
    <submittedName>
        <fullName evidence="1">Uncharacterized protein</fullName>
    </submittedName>
</protein>
<dbReference type="EMBL" id="WUAV01000005">
    <property type="protein sequence ID" value="KAF1755086.1"/>
    <property type="molecule type" value="Genomic_DNA"/>
</dbReference>
<reference evidence="1 2" key="1">
    <citation type="submission" date="2019-12" db="EMBL/GenBank/DDBJ databases">
        <title>Chromosome-level assembly of the Caenorhabditis remanei genome.</title>
        <authorList>
            <person name="Teterina A.A."/>
            <person name="Willis J.H."/>
            <person name="Phillips P.C."/>
        </authorList>
    </citation>
    <scope>NUCLEOTIDE SEQUENCE [LARGE SCALE GENOMIC DNA]</scope>
    <source>
        <strain evidence="1 2">PX506</strain>
        <tissue evidence="1">Whole organism</tissue>
    </source>
</reference>
<proteinExistence type="predicted"/>
<evidence type="ECO:0000313" key="1">
    <source>
        <dbReference type="EMBL" id="KAF1755086.1"/>
    </source>
</evidence>
<organism evidence="1 2">
    <name type="scientific">Caenorhabditis remanei</name>
    <name type="common">Caenorhabditis vulgaris</name>
    <dbReference type="NCBI Taxonomy" id="31234"/>
    <lineage>
        <taxon>Eukaryota</taxon>
        <taxon>Metazoa</taxon>
        <taxon>Ecdysozoa</taxon>
        <taxon>Nematoda</taxon>
        <taxon>Chromadorea</taxon>
        <taxon>Rhabditida</taxon>
        <taxon>Rhabditina</taxon>
        <taxon>Rhabditomorpha</taxon>
        <taxon>Rhabditoidea</taxon>
        <taxon>Rhabditidae</taxon>
        <taxon>Peloderinae</taxon>
        <taxon>Caenorhabditis</taxon>
    </lineage>
</organism>
<dbReference type="RefSeq" id="XP_053583319.1">
    <property type="nucleotide sequence ID" value="XM_053734406.1"/>
</dbReference>
<dbReference type="CTD" id="78777301"/>
<evidence type="ECO:0000313" key="2">
    <source>
        <dbReference type="Proteomes" id="UP000483820"/>
    </source>
</evidence>
<name>A0A6A5GKF6_CAERE</name>
<dbReference type="AlphaFoldDB" id="A0A6A5GKF6"/>
<dbReference type="Proteomes" id="UP000483820">
    <property type="component" value="Chromosome V"/>
</dbReference>
<accession>A0A6A5GKF6</accession>
<sequence length="78" mass="9381">MKDVIRYCQSQIIINSETREMDKFELRFASYFNAHIYLAHWLSNIKSICELKKILKALDLQRMTSESMKQCVKFFLKN</sequence>
<gene>
    <name evidence="1" type="ORF">GCK72_021654</name>
</gene>
<dbReference type="GeneID" id="78777301"/>